<name>A0A3R7MVN6_PENVA</name>
<dbReference type="Proteomes" id="UP000283509">
    <property type="component" value="Unassembled WGS sequence"/>
</dbReference>
<sequence length="227" mass="25808">MRTKEPFSRRVGYQPEPFGNKLHRRIVSPHGSCLTAITGDSTIFAYEIGSDYPHLFPLSNHKCGSVHQGLVLLPKQMCDVRQVEFCKALRLTSSILEPLSFTVPRVKLGASDDSCRVAWRTNRPPRTQSLQPEDMISLSESREQQSPVAPPTYGGPQTHIRHETPPFLKGMVPNEVRQTQHKNLNVPEEVQETQTRLEESMSQQMNQVTKTLEQDRMEGVDSTEWED</sequence>
<dbReference type="Gene3D" id="2.130.10.10">
    <property type="entry name" value="YVTN repeat-like/Quinoprotein amine dehydrogenase"/>
    <property type="match status" value="1"/>
</dbReference>
<proteinExistence type="predicted"/>
<protein>
    <submittedName>
        <fullName evidence="2">Putative coronin-7 isoform X2</fullName>
    </submittedName>
</protein>
<dbReference type="SMART" id="SM01167">
    <property type="entry name" value="DUF1900"/>
    <property type="match status" value="1"/>
</dbReference>
<comment type="caution">
    <text evidence="2">The sequence shown here is derived from an EMBL/GenBank/DDBJ whole genome shotgun (WGS) entry which is preliminary data.</text>
</comment>
<evidence type="ECO:0000313" key="2">
    <source>
        <dbReference type="EMBL" id="ROT70851.1"/>
    </source>
</evidence>
<feature type="compositionally biased region" description="Polar residues" evidence="1">
    <location>
        <begin position="200"/>
        <end position="211"/>
    </location>
</feature>
<accession>A0A3R7MVN6</accession>
<evidence type="ECO:0000313" key="3">
    <source>
        <dbReference type="Proteomes" id="UP000283509"/>
    </source>
</evidence>
<keyword evidence="3" id="KW-1185">Reference proteome</keyword>
<reference evidence="2 3" key="1">
    <citation type="submission" date="2018-04" db="EMBL/GenBank/DDBJ databases">
        <authorList>
            <person name="Zhang X."/>
            <person name="Yuan J."/>
            <person name="Li F."/>
            <person name="Xiang J."/>
        </authorList>
    </citation>
    <scope>NUCLEOTIDE SEQUENCE [LARGE SCALE GENOMIC DNA]</scope>
    <source>
        <tissue evidence="2">Muscle</tissue>
    </source>
</reference>
<dbReference type="AlphaFoldDB" id="A0A3R7MVN6"/>
<feature type="region of interest" description="Disordered" evidence="1">
    <location>
        <begin position="182"/>
        <end position="227"/>
    </location>
</feature>
<dbReference type="EMBL" id="QCYY01002380">
    <property type="protein sequence ID" value="ROT70851.1"/>
    <property type="molecule type" value="Genomic_DNA"/>
</dbReference>
<evidence type="ECO:0000256" key="1">
    <source>
        <dbReference type="SAM" id="MobiDB-lite"/>
    </source>
</evidence>
<dbReference type="OrthoDB" id="1850764at2759"/>
<dbReference type="InterPro" id="IPR015943">
    <property type="entry name" value="WD40/YVTN_repeat-like_dom_sf"/>
</dbReference>
<reference evidence="2 3" key="2">
    <citation type="submission" date="2019-01" db="EMBL/GenBank/DDBJ databases">
        <title>The decoding of complex shrimp genome reveals the adaptation for benthos swimmer, frequently molting mechanism and breeding impact on genome.</title>
        <authorList>
            <person name="Sun Y."/>
            <person name="Gao Y."/>
            <person name="Yu Y."/>
        </authorList>
    </citation>
    <scope>NUCLEOTIDE SEQUENCE [LARGE SCALE GENOMIC DNA]</scope>
    <source>
        <tissue evidence="2">Muscle</tissue>
    </source>
</reference>
<feature type="region of interest" description="Disordered" evidence="1">
    <location>
        <begin position="120"/>
        <end position="158"/>
    </location>
</feature>
<organism evidence="2 3">
    <name type="scientific">Penaeus vannamei</name>
    <name type="common">Whiteleg shrimp</name>
    <name type="synonym">Litopenaeus vannamei</name>
    <dbReference type="NCBI Taxonomy" id="6689"/>
    <lineage>
        <taxon>Eukaryota</taxon>
        <taxon>Metazoa</taxon>
        <taxon>Ecdysozoa</taxon>
        <taxon>Arthropoda</taxon>
        <taxon>Crustacea</taxon>
        <taxon>Multicrustacea</taxon>
        <taxon>Malacostraca</taxon>
        <taxon>Eumalacostraca</taxon>
        <taxon>Eucarida</taxon>
        <taxon>Decapoda</taxon>
        <taxon>Dendrobranchiata</taxon>
        <taxon>Penaeoidea</taxon>
        <taxon>Penaeidae</taxon>
        <taxon>Penaeus</taxon>
    </lineage>
</organism>
<gene>
    <name evidence="2" type="ORF">C7M84_010870</name>
</gene>